<keyword evidence="4 5" id="KW-0539">Nucleus</keyword>
<dbReference type="InterPro" id="IPR027519">
    <property type="entry name" value="KFase_ver/fungi-typ"/>
</dbReference>
<comment type="subcellular location">
    <subcellularLocation>
        <location evidence="5">Cytoplasm</location>
        <location evidence="5">Cytosol</location>
    </subcellularLocation>
    <subcellularLocation>
        <location evidence="5">Nucleus</location>
    </subcellularLocation>
</comment>
<feature type="active site" description="Nucleophile" evidence="5">
    <location>
        <position position="156"/>
    </location>
</feature>
<gene>
    <name evidence="5" type="primary">AFMID</name>
    <name evidence="7" type="ORF">chiPu_0002518</name>
</gene>
<dbReference type="SUPFAM" id="SSF53474">
    <property type="entry name" value="alpha/beta-Hydrolases"/>
    <property type="match status" value="1"/>
</dbReference>
<dbReference type="InterPro" id="IPR013094">
    <property type="entry name" value="AB_hydrolase_3"/>
</dbReference>
<dbReference type="Proteomes" id="UP000287033">
    <property type="component" value="Unassembled WGS sequence"/>
</dbReference>
<feature type="active site" evidence="5">
    <location>
        <position position="239"/>
    </location>
</feature>
<accession>A0A401S164</accession>
<organism evidence="7 8">
    <name type="scientific">Chiloscyllium punctatum</name>
    <name type="common">Brownbanded bambooshark</name>
    <name type="synonym">Hemiscyllium punctatum</name>
    <dbReference type="NCBI Taxonomy" id="137246"/>
    <lineage>
        <taxon>Eukaryota</taxon>
        <taxon>Metazoa</taxon>
        <taxon>Chordata</taxon>
        <taxon>Craniata</taxon>
        <taxon>Vertebrata</taxon>
        <taxon>Chondrichthyes</taxon>
        <taxon>Elasmobranchii</taxon>
        <taxon>Galeomorphii</taxon>
        <taxon>Galeoidea</taxon>
        <taxon>Orectolobiformes</taxon>
        <taxon>Hemiscylliidae</taxon>
        <taxon>Chiloscyllium</taxon>
    </lineage>
</organism>
<dbReference type="InterPro" id="IPR050300">
    <property type="entry name" value="GDXG_lipolytic_enzyme"/>
</dbReference>
<keyword evidence="2 5" id="KW-0378">Hydrolase</keyword>
<name>A0A401S164_CHIPU</name>
<evidence type="ECO:0000256" key="4">
    <source>
        <dbReference type="ARBA" id="ARBA00023242"/>
    </source>
</evidence>
<dbReference type="EC" id="3.5.1.9" evidence="5"/>
<dbReference type="FunFam" id="3.40.50.1820:FF:000134">
    <property type="entry name" value="Kynurenine formamidase"/>
    <property type="match status" value="1"/>
</dbReference>
<dbReference type="OMA" id="WAVAMPS"/>
<dbReference type="EMBL" id="BEZZ01000047">
    <property type="protein sequence ID" value="GCC24118.1"/>
    <property type="molecule type" value="Genomic_DNA"/>
</dbReference>
<reference evidence="7 8" key="1">
    <citation type="journal article" date="2018" name="Nat. Ecol. Evol.">
        <title>Shark genomes provide insights into elasmobranch evolution and the origin of vertebrates.</title>
        <authorList>
            <person name="Hara Y"/>
            <person name="Yamaguchi K"/>
            <person name="Onimaru K"/>
            <person name="Kadota M"/>
            <person name="Koyanagi M"/>
            <person name="Keeley SD"/>
            <person name="Tatsumi K"/>
            <person name="Tanaka K"/>
            <person name="Motone F"/>
            <person name="Kageyama Y"/>
            <person name="Nozu R"/>
            <person name="Adachi N"/>
            <person name="Nishimura O"/>
            <person name="Nakagawa R"/>
            <person name="Tanegashima C"/>
            <person name="Kiyatake I"/>
            <person name="Matsumoto R"/>
            <person name="Murakumo K"/>
            <person name="Nishida K"/>
            <person name="Terakita A"/>
            <person name="Kuratani S"/>
            <person name="Sato K"/>
            <person name="Hyodo S Kuraku.S."/>
        </authorList>
    </citation>
    <scope>NUCLEOTIDE SEQUENCE [LARGE SCALE GENOMIC DNA]</scope>
</reference>
<dbReference type="UniPathway" id="UPA00333">
    <property type="reaction ID" value="UER00454"/>
</dbReference>
<dbReference type="InterPro" id="IPR029058">
    <property type="entry name" value="AB_hydrolase_fold"/>
</dbReference>
<comment type="function">
    <text evidence="5">Catalyzes the hydrolysis of N-formyl-L-kynurenine to L-kynurenine, the second step in the kynurenine pathway of tryptophan degradation. Kynurenine may be further oxidized to nicotinic acid, NAD(H) and NADP(H). Required for elimination of toxic metabolites.</text>
</comment>
<evidence type="ECO:0000256" key="1">
    <source>
        <dbReference type="ARBA" id="ARBA00022490"/>
    </source>
</evidence>
<sequence>MNRMSLWKEMSKDELNKQYSPSCWSHRLDKDTIIAAHIKEITQGTEQGRNVAQTWLDVAYGQGDGETLDVYLPPNPSPAPALLIYFHGGYWQLLSKDLSGFMVPPLTKAGVIVVAVDYILAPKGNMDLIVSQVRRSVAFIVQQYSSLSGVYLCGHSAGAHLGAMVLCTDWKKYGISPNIKGALLVSGIYDLCPIVHTFVNDPLKMTEADALRNSPMQFVNVTKQLNGNCEIIIAMAQHDSDEFRKQSQEYYQAIKAAGLKVSFQDVPNTDHFDIIEKLVDENYFLTQVLLKMVTRR</sequence>
<comment type="catalytic activity">
    <reaction evidence="5">
        <text>N-formyl-L-kynurenine + H2O = L-kynurenine + formate + H(+)</text>
        <dbReference type="Rhea" id="RHEA:13009"/>
        <dbReference type="ChEBI" id="CHEBI:15377"/>
        <dbReference type="ChEBI" id="CHEBI:15378"/>
        <dbReference type="ChEBI" id="CHEBI:15740"/>
        <dbReference type="ChEBI" id="CHEBI:57959"/>
        <dbReference type="ChEBI" id="CHEBI:58629"/>
        <dbReference type="EC" id="3.5.1.9"/>
    </reaction>
</comment>
<dbReference type="GO" id="GO:0005634">
    <property type="term" value="C:nucleus"/>
    <property type="evidence" value="ECO:0007669"/>
    <property type="project" value="UniProtKB-SubCell"/>
</dbReference>
<dbReference type="GO" id="GO:0019441">
    <property type="term" value="P:L-tryptophan catabolic process to kynurenine"/>
    <property type="evidence" value="ECO:0007669"/>
    <property type="project" value="UniProtKB-UniRule"/>
</dbReference>
<keyword evidence="3 5" id="KW-0823">Tryptophan catabolism</keyword>
<dbReference type="GO" id="GO:0005829">
    <property type="term" value="C:cytosol"/>
    <property type="evidence" value="ECO:0007669"/>
    <property type="project" value="UniProtKB-SubCell"/>
</dbReference>
<evidence type="ECO:0000256" key="5">
    <source>
        <dbReference type="HAMAP-Rule" id="MF_03014"/>
    </source>
</evidence>
<comment type="pathway">
    <text evidence="5">Amino-acid degradation; L-tryptophan degradation via kynurenine pathway; L-kynurenine from L-tryptophan: step 2/2.</text>
</comment>
<feature type="domain" description="Alpha/beta hydrolase fold-3" evidence="6">
    <location>
        <begin position="83"/>
        <end position="271"/>
    </location>
</feature>
<evidence type="ECO:0000256" key="2">
    <source>
        <dbReference type="ARBA" id="ARBA00022801"/>
    </source>
</evidence>
<dbReference type="Gene3D" id="3.40.50.1820">
    <property type="entry name" value="alpha/beta hydrolase"/>
    <property type="match status" value="1"/>
</dbReference>
<evidence type="ECO:0000313" key="7">
    <source>
        <dbReference type="EMBL" id="GCC24118.1"/>
    </source>
</evidence>
<dbReference type="PANTHER" id="PTHR48081">
    <property type="entry name" value="AB HYDROLASE SUPERFAMILY PROTEIN C4A8.06C"/>
    <property type="match status" value="1"/>
</dbReference>
<protein>
    <recommendedName>
        <fullName evidence="5">Kynurenine formamidase</fullName>
        <shortName evidence="5">KFA</shortName>
        <shortName evidence="5">KFase</shortName>
        <ecNumber evidence="5">3.5.1.9</ecNumber>
    </recommendedName>
    <alternativeName>
        <fullName evidence="5">Arylformamidase</fullName>
    </alternativeName>
    <alternativeName>
        <fullName evidence="5">N-formylkynurenine formamidase</fullName>
        <shortName evidence="5">FKF</shortName>
    </alternativeName>
</protein>
<evidence type="ECO:0000259" key="6">
    <source>
        <dbReference type="Pfam" id="PF07859"/>
    </source>
</evidence>
<evidence type="ECO:0000313" key="8">
    <source>
        <dbReference type="Proteomes" id="UP000287033"/>
    </source>
</evidence>
<dbReference type="PANTHER" id="PTHR48081:SF33">
    <property type="entry name" value="KYNURENINE FORMAMIDASE"/>
    <property type="match status" value="1"/>
</dbReference>
<feature type="short sequence motif" description="HGGXW" evidence="5">
    <location>
        <begin position="87"/>
        <end position="91"/>
    </location>
</feature>
<proteinExistence type="inferred from homology"/>
<keyword evidence="8" id="KW-1185">Reference proteome</keyword>
<comment type="caution">
    <text evidence="7">The sequence shown here is derived from an EMBL/GenBank/DDBJ whole genome shotgun (WGS) entry which is preliminary data.</text>
</comment>
<dbReference type="Pfam" id="PF07859">
    <property type="entry name" value="Abhydrolase_3"/>
    <property type="match status" value="1"/>
</dbReference>
<dbReference type="HAMAP" id="MF_03014">
    <property type="entry name" value="KFase"/>
    <property type="match status" value="1"/>
</dbReference>
<dbReference type="GO" id="GO:0034354">
    <property type="term" value="P:'de novo' NAD+ biosynthetic process from L-tryptophan"/>
    <property type="evidence" value="ECO:0007669"/>
    <property type="project" value="UniProtKB-UniRule"/>
</dbReference>
<dbReference type="GO" id="GO:0004061">
    <property type="term" value="F:arylformamidase activity"/>
    <property type="evidence" value="ECO:0007669"/>
    <property type="project" value="UniProtKB-UniRule"/>
</dbReference>
<keyword evidence="1 5" id="KW-0963">Cytoplasm</keyword>
<feature type="active site" evidence="5">
    <location>
        <position position="271"/>
    </location>
</feature>
<comment type="similarity">
    <text evidence="5">Belongs to the kynurenine formamidase family.</text>
</comment>
<comment type="subunit">
    <text evidence="5">Homodimer.</text>
</comment>
<dbReference type="STRING" id="137246.A0A401S164"/>
<evidence type="ECO:0000256" key="3">
    <source>
        <dbReference type="ARBA" id="ARBA00023079"/>
    </source>
</evidence>
<dbReference type="AlphaFoldDB" id="A0A401S164"/>
<dbReference type="OrthoDB" id="433474at2759"/>
<comment type="domain">
    <text evidence="5">The main chain amide nitrogen atoms of the second glycine and its adjacent residue in the HGGXW motif define the oxyanion hole, and stabilize the oxyanion that forms during the nucleophilic attack by the catalytic serine during substrate cleavage.</text>
</comment>